<dbReference type="Proteomes" id="UP000824135">
    <property type="component" value="Unassembled WGS sequence"/>
</dbReference>
<reference evidence="2" key="1">
    <citation type="journal article" date="2021" name="PeerJ">
        <title>Extensive microbial diversity within the chicken gut microbiome revealed by metagenomics and culture.</title>
        <authorList>
            <person name="Gilroy R."/>
            <person name="Ravi A."/>
            <person name="Getino M."/>
            <person name="Pursley I."/>
            <person name="Horton D.L."/>
            <person name="Alikhan N.F."/>
            <person name="Baker D."/>
            <person name="Gharbi K."/>
            <person name="Hall N."/>
            <person name="Watson M."/>
            <person name="Adriaenssens E.M."/>
            <person name="Foster-Nyarko E."/>
            <person name="Jarju S."/>
            <person name="Secka A."/>
            <person name="Antonio M."/>
            <person name="Oren A."/>
            <person name="Chaudhuri R.R."/>
            <person name="La Ragione R."/>
            <person name="Hildebrand F."/>
            <person name="Pallen M.J."/>
        </authorList>
    </citation>
    <scope>NUCLEOTIDE SEQUENCE</scope>
    <source>
        <strain evidence="2">CHK199-9574</strain>
    </source>
</reference>
<dbReference type="PROSITE" id="PS51257">
    <property type="entry name" value="PROKAR_LIPOPROTEIN"/>
    <property type="match status" value="1"/>
</dbReference>
<dbReference type="Pfam" id="PF07155">
    <property type="entry name" value="ECF-ribofla_trS"/>
    <property type="match status" value="1"/>
</dbReference>
<evidence type="ECO:0000313" key="3">
    <source>
        <dbReference type="Proteomes" id="UP000824135"/>
    </source>
</evidence>
<name>A0A9D1Z7Z4_9FIRM</name>
<organism evidence="2 3">
    <name type="scientific">Candidatus Borkfalkia excrementavium</name>
    <dbReference type="NCBI Taxonomy" id="2838505"/>
    <lineage>
        <taxon>Bacteria</taxon>
        <taxon>Bacillati</taxon>
        <taxon>Bacillota</taxon>
        <taxon>Clostridia</taxon>
        <taxon>Christensenellales</taxon>
        <taxon>Christensenellaceae</taxon>
        <taxon>Candidatus Borkfalkia</taxon>
    </lineage>
</organism>
<dbReference type="GO" id="GO:0016020">
    <property type="term" value="C:membrane"/>
    <property type="evidence" value="ECO:0007669"/>
    <property type="project" value="InterPro"/>
</dbReference>
<accession>A0A9D1Z7Z4</accession>
<feature type="transmembrane region" description="Helical" evidence="1">
    <location>
        <begin position="15"/>
        <end position="35"/>
    </location>
</feature>
<reference evidence="2" key="2">
    <citation type="submission" date="2021-04" db="EMBL/GenBank/DDBJ databases">
        <authorList>
            <person name="Gilroy R."/>
        </authorList>
    </citation>
    <scope>NUCLEOTIDE SEQUENCE</scope>
    <source>
        <strain evidence="2">CHK199-9574</strain>
    </source>
</reference>
<protein>
    <submittedName>
        <fullName evidence="2">ECF transporter S component</fullName>
    </submittedName>
</protein>
<dbReference type="AlphaFoldDB" id="A0A9D1Z7Z4"/>
<keyword evidence="1" id="KW-0472">Membrane</keyword>
<evidence type="ECO:0000256" key="1">
    <source>
        <dbReference type="SAM" id="Phobius"/>
    </source>
</evidence>
<keyword evidence="1" id="KW-0812">Transmembrane</keyword>
<sequence length="182" mass="19447">MFTKAFVSLSPSKKIAYLAIFTAACVGINSISILVTPSITLSFNAAFGFLAGGILGPVGGFSVMFLGDLLGCFTNIFNIVVPNPLVCIASGLLGLIPGLIMTHVRGNFYLRGVLSFFLCLLVCSAGVNTFAIYIFYSSRSVSYWAYLLTRMPAFCIVMAVNCVIGVVLAKIINKVNGKFRIS</sequence>
<evidence type="ECO:0000313" key="2">
    <source>
        <dbReference type="EMBL" id="HIY78274.1"/>
    </source>
</evidence>
<proteinExistence type="predicted"/>
<dbReference type="EMBL" id="DXCO01000033">
    <property type="protein sequence ID" value="HIY78274.1"/>
    <property type="molecule type" value="Genomic_DNA"/>
</dbReference>
<dbReference type="InterPro" id="IPR009825">
    <property type="entry name" value="ECF_substrate-spec-like"/>
</dbReference>
<gene>
    <name evidence="2" type="ORF">H9728_04455</name>
</gene>
<feature type="transmembrane region" description="Helical" evidence="1">
    <location>
        <begin position="113"/>
        <end position="136"/>
    </location>
</feature>
<dbReference type="Gene3D" id="1.10.1760.20">
    <property type="match status" value="1"/>
</dbReference>
<comment type="caution">
    <text evidence="2">The sequence shown here is derived from an EMBL/GenBank/DDBJ whole genome shotgun (WGS) entry which is preliminary data.</text>
</comment>
<feature type="transmembrane region" description="Helical" evidence="1">
    <location>
        <begin position="79"/>
        <end position="101"/>
    </location>
</feature>
<keyword evidence="1" id="KW-1133">Transmembrane helix</keyword>
<feature type="transmembrane region" description="Helical" evidence="1">
    <location>
        <begin position="47"/>
        <end position="67"/>
    </location>
</feature>
<feature type="transmembrane region" description="Helical" evidence="1">
    <location>
        <begin position="151"/>
        <end position="172"/>
    </location>
</feature>